<keyword evidence="1" id="KW-0812">Transmembrane</keyword>
<sequence>MESNILNPKYKELKAIEMYRNNYTGMNYHREHRNNWKKSLISIFAIAVLLTSIGVPVYGGIMAMENNAMPYEFGNTIAKTTVQTPVSGDIIYFEIYHFGQMPNVHELGNMIIHALVGIGAYGIVSILEPVLVTFTSIFLGSIEAYGLSLASLEFGLSYAAAGVSISIGWPVIAAIATVILAA</sequence>
<comment type="caution">
    <text evidence="2">The sequence shown here is derived from an EMBL/GenBank/DDBJ whole genome shotgun (WGS) entry which is preliminary data.</text>
</comment>
<organism evidence="2 3">
    <name type="scientific">Ferroplasma acidiphilum</name>
    <dbReference type="NCBI Taxonomy" id="74969"/>
    <lineage>
        <taxon>Archaea</taxon>
        <taxon>Methanobacteriati</taxon>
        <taxon>Thermoplasmatota</taxon>
        <taxon>Thermoplasmata</taxon>
        <taxon>Thermoplasmatales</taxon>
        <taxon>Ferroplasmaceae</taxon>
        <taxon>Ferroplasma</taxon>
    </lineage>
</organism>
<feature type="transmembrane region" description="Helical" evidence="1">
    <location>
        <begin position="158"/>
        <end position="181"/>
    </location>
</feature>
<keyword evidence="1" id="KW-0472">Membrane</keyword>
<dbReference type="AlphaFoldDB" id="A0A7K4FQ13"/>
<dbReference type="Proteomes" id="UP000546917">
    <property type="component" value="Unassembled WGS sequence"/>
</dbReference>
<proteinExistence type="predicted"/>
<evidence type="ECO:0000256" key="1">
    <source>
        <dbReference type="SAM" id="Phobius"/>
    </source>
</evidence>
<name>A0A7K4FQ13_9ARCH</name>
<keyword evidence="1" id="KW-1133">Transmembrane helix</keyword>
<evidence type="ECO:0000313" key="3">
    <source>
        <dbReference type="Proteomes" id="UP000546917"/>
    </source>
</evidence>
<accession>A0A7K4FQ13</accession>
<dbReference type="RefSeq" id="WP_171482084.1">
    <property type="nucleotide sequence ID" value="NZ_JABGBP010000412.1"/>
</dbReference>
<evidence type="ECO:0000313" key="2">
    <source>
        <dbReference type="EMBL" id="NOL61035.1"/>
    </source>
</evidence>
<protein>
    <submittedName>
        <fullName evidence="2">Uncharacterized protein</fullName>
    </submittedName>
</protein>
<dbReference type="EMBL" id="JABGBP010000412">
    <property type="protein sequence ID" value="NOL61035.1"/>
    <property type="molecule type" value="Genomic_DNA"/>
</dbReference>
<gene>
    <name evidence="2" type="ORF">HLB00_09410</name>
</gene>
<reference evidence="2 3" key="1">
    <citation type="submission" date="2020-05" db="EMBL/GenBank/DDBJ databases">
        <authorList>
            <person name="Zhang R."/>
        </authorList>
    </citation>
    <scope>NUCLEOTIDE SEQUENCE [LARGE SCALE GENOMIC DNA]</scope>
    <source>
        <strain evidence="2 3">DSM 28986</strain>
    </source>
</reference>
<feature type="transmembrane region" description="Helical" evidence="1">
    <location>
        <begin position="40"/>
        <end position="61"/>
    </location>
</feature>